<organism evidence="2 3">
    <name type="scientific">Hirsutella rhossiliensis</name>
    <dbReference type="NCBI Taxonomy" id="111463"/>
    <lineage>
        <taxon>Eukaryota</taxon>
        <taxon>Fungi</taxon>
        <taxon>Dikarya</taxon>
        <taxon>Ascomycota</taxon>
        <taxon>Pezizomycotina</taxon>
        <taxon>Sordariomycetes</taxon>
        <taxon>Hypocreomycetidae</taxon>
        <taxon>Hypocreales</taxon>
        <taxon>Ophiocordycipitaceae</taxon>
        <taxon>Hirsutella</taxon>
    </lineage>
</organism>
<reference evidence="2" key="1">
    <citation type="submission" date="2021-09" db="EMBL/GenBank/DDBJ databases">
        <title>A high-quality genome of the endoparasitic fungus Hirsutella rhossiliensis with a comparison of Hirsutella genomes reveals transposable elements contributing to genome size variation.</title>
        <authorList>
            <person name="Lin R."/>
            <person name="Jiao Y."/>
            <person name="Sun X."/>
            <person name="Ling J."/>
            <person name="Xie B."/>
            <person name="Cheng X."/>
        </authorList>
    </citation>
    <scope>NUCLEOTIDE SEQUENCE</scope>
    <source>
        <strain evidence="2">HR02</strain>
    </source>
</reference>
<dbReference type="GeneID" id="68358592"/>
<gene>
    <name evidence="2" type="ORF">HRG_09463</name>
</gene>
<name>A0A9P8MT07_9HYPO</name>
<feature type="signal peptide" evidence="1">
    <location>
        <begin position="1"/>
        <end position="21"/>
    </location>
</feature>
<keyword evidence="3" id="KW-1185">Reference proteome</keyword>
<dbReference type="OrthoDB" id="4924937at2759"/>
<dbReference type="AlphaFoldDB" id="A0A9P8MT07"/>
<proteinExistence type="predicted"/>
<sequence>MKVSFASAVFFASVAFAAVETAEETGLDIGKLLNEAGPLLKKAKCLGPCVYKASDNLDCNGKGPLSTLCANLDEVKEKTAPCAKKCGIDRSMSGKHEIESLETRNAF</sequence>
<keyword evidence="1" id="KW-0732">Signal</keyword>
<evidence type="ECO:0000313" key="3">
    <source>
        <dbReference type="Proteomes" id="UP000824596"/>
    </source>
</evidence>
<feature type="chain" id="PRO_5040130146" evidence="1">
    <location>
        <begin position="22"/>
        <end position="107"/>
    </location>
</feature>
<dbReference type="EMBL" id="JAIZPD010000012">
    <property type="protein sequence ID" value="KAH0959681.1"/>
    <property type="molecule type" value="Genomic_DNA"/>
</dbReference>
<protein>
    <submittedName>
        <fullName evidence="2">Uncharacterized protein</fullName>
    </submittedName>
</protein>
<evidence type="ECO:0000256" key="1">
    <source>
        <dbReference type="SAM" id="SignalP"/>
    </source>
</evidence>
<accession>A0A9P8MT07</accession>
<comment type="caution">
    <text evidence="2">The sequence shown here is derived from an EMBL/GenBank/DDBJ whole genome shotgun (WGS) entry which is preliminary data.</text>
</comment>
<dbReference type="Proteomes" id="UP000824596">
    <property type="component" value="Unassembled WGS sequence"/>
</dbReference>
<dbReference type="RefSeq" id="XP_044717194.1">
    <property type="nucleotide sequence ID" value="XM_044867934.1"/>
</dbReference>
<evidence type="ECO:0000313" key="2">
    <source>
        <dbReference type="EMBL" id="KAH0959681.1"/>
    </source>
</evidence>